<sequence>MNVPSESAKFKTPLVLLSCGLAGVVSVNWGGSRSPNPTTIKPANRYPRKMNIPLTWRAMKNVLRCFSNILTPPTAPITASNNAGRPRTAHHVLRQSSGPKPFFK</sequence>
<dbReference type="Proteomes" id="UP000724584">
    <property type="component" value="Unassembled WGS sequence"/>
</dbReference>
<evidence type="ECO:0000313" key="2">
    <source>
        <dbReference type="Proteomes" id="UP000724584"/>
    </source>
</evidence>
<organism evidence="1 2">
    <name type="scientific">Chaetomium tenue</name>
    <dbReference type="NCBI Taxonomy" id="1854479"/>
    <lineage>
        <taxon>Eukaryota</taxon>
        <taxon>Fungi</taxon>
        <taxon>Dikarya</taxon>
        <taxon>Ascomycota</taxon>
        <taxon>Pezizomycotina</taxon>
        <taxon>Sordariomycetes</taxon>
        <taxon>Sordariomycetidae</taxon>
        <taxon>Sordariales</taxon>
        <taxon>Chaetomiaceae</taxon>
        <taxon>Chaetomium</taxon>
    </lineage>
</organism>
<reference evidence="1 2" key="1">
    <citation type="journal article" date="2021" name="Nat. Commun.">
        <title>Genetic determinants of endophytism in the Arabidopsis root mycobiome.</title>
        <authorList>
            <person name="Mesny F."/>
            <person name="Miyauchi S."/>
            <person name="Thiergart T."/>
            <person name="Pickel B."/>
            <person name="Atanasova L."/>
            <person name="Karlsson M."/>
            <person name="Huettel B."/>
            <person name="Barry K.W."/>
            <person name="Haridas S."/>
            <person name="Chen C."/>
            <person name="Bauer D."/>
            <person name="Andreopoulos W."/>
            <person name="Pangilinan J."/>
            <person name="LaButti K."/>
            <person name="Riley R."/>
            <person name="Lipzen A."/>
            <person name="Clum A."/>
            <person name="Drula E."/>
            <person name="Henrissat B."/>
            <person name="Kohler A."/>
            <person name="Grigoriev I.V."/>
            <person name="Martin F.M."/>
            <person name="Hacquard S."/>
        </authorList>
    </citation>
    <scope>NUCLEOTIDE SEQUENCE [LARGE SCALE GENOMIC DNA]</scope>
    <source>
        <strain evidence="1 2">MPI-SDFR-AT-0079</strain>
    </source>
</reference>
<gene>
    <name evidence="1" type="ORF">F5144DRAFT_570080</name>
</gene>
<proteinExistence type="predicted"/>
<name>A0ACB7PG04_9PEZI</name>
<dbReference type="EMBL" id="JAGIZQ010000003">
    <property type="protein sequence ID" value="KAH6637262.1"/>
    <property type="molecule type" value="Genomic_DNA"/>
</dbReference>
<evidence type="ECO:0000313" key="1">
    <source>
        <dbReference type="EMBL" id="KAH6637262.1"/>
    </source>
</evidence>
<protein>
    <submittedName>
        <fullName evidence="1">Uncharacterized protein</fullName>
    </submittedName>
</protein>
<keyword evidence="2" id="KW-1185">Reference proteome</keyword>
<accession>A0ACB7PG04</accession>
<comment type="caution">
    <text evidence="1">The sequence shown here is derived from an EMBL/GenBank/DDBJ whole genome shotgun (WGS) entry which is preliminary data.</text>
</comment>